<protein>
    <recommendedName>
        <fullName evidence="3">Mannose-6-phosphate isomerase</fullName>
        <ecNumber evidence="3">5.3.1.8</ecNumber>
    </recommendedName>
</protein>
<feature type="binding site" evidence="4">
    <location>
        <position position="169"/>
    </location>
    <ligand>
        <name>Zn(2+)</name>
        <dbReference type="ChEBI" id="CHEBI:29105"/>
    </ligand>
</feature>
<sequence>MPLFLKPIFLDKVWGSDNLRQFGYQLPNNHIGECWGISAHPHGKSVIENGIFAGQTLDQVWNNHREIFGDFPSKDFPLMAKIVDAAAPLSIHVHPDDSYAYEHEEGQYGKSECWYIIEADEGAKITIGTYAKSRDEFEEQLEQGTFENYLRTIQVQPGDFYFIPAGTIHSIGAGIMAYEVMQSSDISYRIYDYHRKTDNSEERELNIDKALDVINYSNELPNITPQNEVIENHNCTHIVSSDFFTMVKWDISGTLNYMKPREFCLVSVLDGQGKLIVDGDIYEISKGSNFVLTSEDLDSVFEGDFKLIISYI</sequence>
<name>A0A0H2VHM0_STAES</name>
<evidence type="ECO:0000313" key="9">
    <source>
        <dbReference type="Proteomes" id="UP000001411"/>
    </source>
</evidence>
<comment type="similarity">
    <text evidence="3">Belongs to the mannose-6-phosphate isomerase type 1 family.</text>
</comment>
<comment type="cofactor">
    <cofactor evidence="4">
        <name>Zn(2+)</name>
        <dbReference type="ChEBI" id="CHEBI:29105"/>
    </cofactor>
    <text evidence="4">Binds 1 zinc ion per subunit.</text>
</comment>
<reference evidence="8 9" key="1">
    <citation type="journal article" date="2003" name="Mol. Microbiol.">
        <title>Genome-based analysis of virulence genes in a non-biofilm-forming Staphylococcus epidermidis strain (ATCC 12228).</title>
        <authorList>
            <person name="Zhang Y.Q."/>
            <person name="Ren S.X."/>
            <person name="Li H.L."/>
            <person name="Wang Y.X."/>
            <person name="Fu G."/>
            <person name="Yang J."/>
            <person name="Qin Z.Q."/>
            <person name="Miao Y.G."/>
            <person name="Wang W.Y."/>
            <person name="Chen R.S."/>
            <person name="Shen Y."/>
            <person name="Chen Z."/>
            <person name="Yuan Z.H."/>
            <person name="Zhao G.P."/>
            <person name="Qu D."/>
            <person name="Danchin A."/>
            <person name="Wen Y.M."/>
        </authorList>
    </citation>
    <scope>NUCLEOTIDE SEQUENCE [LARGE SCALE GENOMIC DNA]</scope>
    <source>
        <strain evidence="9">ATCC 12228 / FDA PCI 1200</strain>
    </source>
</reference>
<dbReference type="InterPro" id="IPR051804">
    <property type="entry name" value="Carb_Metab_Reg_Kinase/Isom"/>
</dbReference>
<feature type="domain" description="Phosphomannose isomerase type I catalytic" evidence="6">
    <location>
        <begin position="4"/>
        <end position="100"/>
    </location>
</feature>
<evidence type="ECO:0000259" key="6">
    <source>
        <dbReference type="Pfam" id="PF20511"/>
    </source>
</evidence>
<evidence type="ECO:0000256" key="4">
    <source>
        <dbReference type="PIRSR" id="PIRSR036894-1"/>
    </source>
</evidence>
<dbReference type="EMBL" id="AE015929">
    <property type="protein sequence ID" value="AAO05342.1"/>
    <property type="molecule type" value="Genomic_DNA"/>
</dbReference>
<keyword evidence="1 3" id="KW-0479">Metal-binding</keyword>
<dbReference type="HOGENOM" id="CLU_020529_0_0_9"/>
<evidence type="ECO:0000313" key="8">
    <source>
        <dbReference type="EMBL" id="AAO05342.1"/>
    </source>
</evidence>
<proteinExistence type="inferred from homology"/>
<evidence type="ECO:0000256" key="1">
    <source>
        <dbReference type="ARBA" id="ARBA00022723"/>
    </source>
</evidence>
<dbReference type="GO" id="GO:0008270">
    <property type="term" value="F:zinc ion binding"/>
    <property type="evidence" value="ECO:0007669"/>
    <property type="project" value="UniProtKB-UniRule"/>
</dbReference>
<feature type="binding site" evidence="4">
    <location>
        <position position="112"/>
    </location>
    <ligand>
        <name>Zn(2+)</name>
        <dbReference type="ChEBI" id="CHEBI:29105"/>
    </ligand>
</feature>
<dbReference type="eggNOG" id="COG1482">
    <property type="taxonomic scope" value="Bacteria"/>
</dbReference>
<accession>A0A0H2VHM0</accession>
<evidence type="ECO:0000256" key="5">
    <source>
        <dbReference type="PIRSR" id="PIRSR036894-2"/>
    </source>
</evidence>
<dbReference type="GO" id="GO:0004476">
    <property type="term" value="F:mannose-6-phosphate isomerase activity"/>
    <property type="evidence" value="ECO:0007669"/>
    <property type="project" value="UniProtKB-UniRule"/>
</dbReference>
<evidence type="ECO:0000256" key="3">
    <source>
        <dbReference type="PIRNR" id="PIRNR036894"/>
    </source>
</evidence>
<dbReference type="KEGG" id="sep:SE_1743"/>
<dbReference type="PIRSF" id="PIRSF036894">
    <property type="entry name" value="PMI_Firm_short"/>
    <property type="match status" value="1"/>
</dbReference>
<feature type="domain" description="Mannose-6-phosphate isomerase cupin" evidence="7">
    <location>
        <begin position="236"/>
        <end position="312"/>
    </location>
</feature>
<dbReference type="InterPro" id="IPR049071">
    <property type="entry name" value="MPI_cupin_dom"/>
</dbReference>
<dbReference type="InterPro" id="IPR011051">
    <property type="entry name" value="RmlC_Cupin_sf"/>
</dbReference>
<dbReference type="GO" id="GO:0005975">
    <property type="term" value="P:carbohydrate metabolic process"/>
    <property type="evidence" value="ECO:0007669"/>
    <property type="project" value="UniProtKB-UniRule"/>
</dbReference>
<dbReference type="Proteomes" id="UP000001411">
    <property type="component" value="Chromosome"/>
</dbReference>
<evidence type="ECO:0000256" key="2">
    <source>
        <dbReference type="ARBA" id="ARBA00022833"/>
    </source>
</evidence>
<feature type="active site" evidence="5">
    <location>
        <position position="189"/>
    </location>
</feature>
<evidence type="ECO:0000259" key="7">
    <source>
        <dbReference type="Pfam" id="PF21621"/>
    </source>
</evidence>
<dbReference type="SUPFAM" id="SSF51182">
    <property type="entry name" value="RmlC-like cupins"/>
    <property type="match status" value="1"/>
</dbReference>
<comment type="catalytic activity">
    <reaction evidence="3">
        <text>D-mannose 6-phosphate = D-fructose 6-phosphate</text>
        <dbReference type="Rhea" id="RHEA:12356"/>
        <dbReference type="ChEBI" id="CHEBI:58735"/>
        <dbReference type="ChEBI" id="CHEBI:61527"/>
        <dbReference type="EC" id="5.3.1.8"/>
    </reaction>
</comment>
<dbReference type="RefSeq" id="WP_002468316.1">
    <property type="nucleotide sequence ID" value="NC_004461.1"/>
</dbReference>
<organism evidence="8 9">
    <name type="scientific">Staphylococcus epidermidis (strain ATCC 12228 / FDA PCI 1200)</name>
    <dbReference type="NCBI Taxonomy" id="176280"/>
    <lineage>
        <taxon>Bacteria</taxon>
        <taxon>Bacillati</taxon>
        <taxon>Bacillota</taxon>
        <taxon>Bacilli</taxon>
        <taxon>Bacillales</taxon>
        <taxon>Staphylococcaceae</taxon>
        <taxon>Staphylococcus</taxon>
    </lineage>
</organism>
<dbReference type="PANTHER" id="PTHR42742">
    <property type="entry name" value="TRANSCRIPTIONAL REPRESSOR MPRA"/>
    <property type="match status" value="1"/>
</dbReference>
<dbReference type="OrthoDB" id="9808275at2"/>
<dbReference type="PATRIC" id="fig|176280.10.peg.1703"/>
<keyword evidence="3" id="KW-0413">Isomerase</keyword>
<dbReference type="AlphaFoldDB" id="A0A0H2VHM0"/>
<dbReference type="Gene3D" id="2.60.120.10">
    <property type="entry name" value="Jelly Rolls"/>
    <property type="match status" value="2"/>
</dbReference>
<gene>
    <name evidence="8" type="ordered locus">SE_1743</name>
</gene>
<dbReference type="InterPro" id="IPR014628">
    <property type="entry name" value="Man6P_isomerase_Firm_short"/>
</dbReference>
<dbReference type="InterPro" id="IPR046457">
    <property type="entry name" value="PMI_typeI_cat"/>
</dbReference>
<dbReference type="EC" id="5.3.1.8" evidence="3"/>
<dbReference type="PANTHER" id="PTHR42742:SF3">
    <property type="entry name" value="FRUCTOKINASE"/>
    <property type="match status" value="1"/>
</dbReference>
<dbReference type="Pfam" id="PF20511">
    <property type="entry name" value="PMI_typeI_cat"/>
    <property type="match status" value="1"/>
</dbReference>
<dbReference type="Pfam" id="PF21621">
    <property type="entry name" value="MPI_cupin_dom"/>
    <property type="match status" value="1"/>
</dbReference>
<keyword evidence="2 3" id="KW-0862">Zinc</keyword>
<dbReference type="CDD" id="cd07010">
    <property type="entry name" value="cupin_PMI_type_I_N_bac"/>
    <property type="match status" value="1"/>
</dbReference>
<dbReference type="GeneID" id="50018159"/>
<dbReference type="InterPro" id="IPR014710">
    <property type="entry name" value="RmlC-like_jellyroll"/>
</dbReference>
<feature type="binding site" evidence="4">
    <location>
        <position position="94"/>
    </location>
    <ligand>
        <name>Zn(2+)</name>
        <dbReference type="ChEBI" id="CHEBI:29105"/>
    </ligand>
</feature>